<reference evidence="1 2" key="1">
    <citation type="submission" date="2019-07" db="EMBL/GenBank/DDBJ databases">
        <title>Insights of Desulfuromonas acetexigens electromicrobiology.</title>
        <authorList>
            <person name="Katuri K."/>
            <person name="Sapireddy V."/>
            <person name="Shaw D.R."/>
            <person name="Saikaly P."/>
        </authorList>
    </citation>
    <scope>NUCLEOTIDE SEQUENCE [LARGE SCALE GENOMIC DNA]</scope>
    <source>
        <strain evidence="1 2">2873</strain>
    </source>
</reference>
<dbReference type="GO" id="GO:0000271">
    <property type="term" value="P:polysaccharide biosynthetic process"/>
    <property type="evidence" value="ECO:0007669"/>
    <property type="project" value="InterPro"/>
</dbReference>
<dbReference type="InterPro" id="IPR007833">
    <property type="entry name" value="Capsule_polysaccharide_synth"/>
</dbReference>
<dbReference type="GO" id="GO:0015774">
    <property type="term" value="P:polysaccharide transport"/>
    <property type="evidence" value="ECO:0007669"/>
    <property type="project" value="InterPro"/>
</dbReference>
<dbReference type="PANTHER" id="PTHR41244">
    <property type="entry name" value="RHAMNAN SYNTHESIS F"/>
    <property type="match status" value="1"/>
</dbReference>
<dbReference type="Pfam" id="PF14307">
    <property type="entry name" value="Glyco_tran_WbsX"/>
    <property type="match status" value="1"/>
</dbReference>
<keyword evidence="2" id="KW-1185">Reference proteome</keyword>
<gene>
    <name evidence="1" type="ORF">FL622_05945</name>
</gene>
<evidence type="ECO:0000313" key="2">
    <source>
        <dbReference type="Proteomes" id="UP000317155"/>
    </source>
</evidence>
<dbReference type="Proteomes" id="UP000317155">
    <property type="component" value="Unassembled WGS sequence"/>
</dbReference>
<dbReference type="InterPro" id="IPR032719">
    <property type="entry name" value="WbsX"/>
</dbReference>
<dbReference type="InterPro" id="IPR007739">
    <property type="entry name" value="RgpF"/>
</dbReference>
<dbReference type="Pfam" id="PF05045">
    <property type="entry name" value="RgpF"/>
    <property type="match status" value="1"/>
</dbReference>
<accession>A0A550JHN3</accession>
<dbReference type="Gene3D" id="3.20.20.80">
    <property type="entry name" value="Glycosidases"/>
    <property type="match status" value="1"/>
</dbReference>
<evidence type="ECO:0000313" key="1">
    <source>
        <dbReference type="EMBL" id="TRO82719.1"/>
    </source>
</evidence>
<dbReference type="EMBL" id="VJVV01000003">
    <property type="protein sequence ID" value="TRO82719.1"/>
    <property type="molecule type" value="Genomic_DNA"/>
</dbReference>
<dbReference type="OrthoDB" id="8666056at2"/>
<proteinExistence type="predicted"/>
<protein>
    <recommendedName>
        <fullName evidence="3">Lipopolysaccharide biosynthesis protein</fullName>
    </recommendedName>
</protein>
<evidence type="ECO:0008006" key="3">
    <source>
        <dbReference type="Google" id="ProtNLM"/>
    </source>
</evidence>
<name>A0A550JHN3_9BACT</name>
<dbReference type="CDD" id="cd11579">
    <property type="entry name" value="Glyco_tran_WbsX"/>
    <property type="match status" value="1"/>
</dbReference>
<dbReference type="Pfam" id="PF05159">
    <property type="entry name" value="Capsule_synth"/>
    <property type="match status" value="1"/>
</dbReference>
<organism evidence="1 2">
    <name type="scientific">Trichloromonas acetexigens</name>
    <dbReference type="NCBI Taxonomy" id="38815"/>
    <lineage>
        <taxon>Bacteria</taxon>
        <taxon>Pseudomonadati</taxon>
        <taxon>Thermodesulfobacteriota</taxon>
        <taxon>Desulfuromonadia</taxon>
        <taxon>Desulfuromonadales</taxon>
        <taxon>Trichloromonadaceae</taxon>
        <taxon>Trichloromonas</taxon>
    </lineage>
</organism>
<dbReference type="RefSeq" id="WP_092056962.1">
    <property type="nucleotide sequence ID" value="NZ_FOJJ01000023.1"/>
</dbReference>
<comment type="caution">
    <text evidence="1">The sequence shown here is derived from an EMBL/GenBank/DDBJ whole genome shotgun (WGS) entry which is preliminary data.</text>
</comment>
<dbReference type="PANTHER" id="PTHR41244:SF1">
    <property type="entry name" value="GLYCOSYLTRANSFERASE"/>
    <property type="match status" value="1"/>
</dbReference>
<sequence>MRVLFYVEPLVERENPTWKKSWIDYFVKEISRALIHEGIHENDMACIAPSALGGIARSILPNSRVVSIDQTELIPRFGSSALAVASRWYLNQADSATLTNMADLVCERLGNFIPTVCLTFSPAPFLKRAWPQVKVLHMEYGFISRPPFPETMYFDPRGMFAESVLAKYKDDLEAWCPPAESTALLTDLRKKFQASKDIADNPVAKIVRSAVASFESAVLLALQFSNFYAYDANARFADQYDLLVHVLDSLPKNIAVVVCEHPEHPVLKHETVEYLSSRYPNFIWHPLFRQVYGVSHYLMPFVQGVVTVSSSVGLQALLWEKHLAVVGEGHLAAIADTQDLKAFPQFLNMAWGEGRDRLLCWLLSNQHLPFRYLLSSGRLSKYLQSLDDGIPEAIEAARSNAGLKLDEIRAVYDLAWVERSVTPYGTAFSTDPNNFVAALFVATESRGYDEAHCLREFVSFTNGPEVGISFRLDGANTSPVALRFDPANRPCAVWLSSLALADGNGKILWAWGGEKSEIRNCRGLELIPQGDRILAICYDNDPQFELAIDFSSFSAALKPLAFSVNLVQSTPDEVAETARGVLVGLVESISAKDSQVVELYSVVAERDDQIAGFNQALAERDELHQQTLNHIWTSTSWRLTWPIRSLAIFWKRLVYMFTAIPSAIRHGNGIKNTSNKAFRIYKNEGMDGVRRALASLRKPVTARTVNFEKVSSTGAESEAVIPRIEFEQTRNRFVEYQKNPPISPLVKLIAFYLPQFHPFPENDEWWGKGFTEWTNVGKAKPNYFGHYQPHCPIHSGYYDLRVPEVMEEQARLAKEYGIYGFSYYFYWFGGKILMNAPLEMMLANKKVDMPFCFTWANENWSRRWDGQENDILIAQNHSDEDSLAFIRHLIKYFKDERYICIDGKPVLIIYRANIIPNMAGTAKIWREELLKHGFPGLYLVSAQSFGIRSPEPFNFDASVEFPPHTVISSDITNHLDFSNPDYCGHVYSYEQVVANELLKEEPDYKLFRTAMLSWDNTARKQNNGHIFHEFSLLRYKQWLSSIVNKVFSNKKYGSGEKIVFVNAWNEWAEGTHLEPDQKFGYGYLQTTYDVLRDYEPFLFKGQGIAYVPEKRSECAVILHLHYEELWPNICSYLKRSFEENGFDLFVSVTSSTAAKKVFADFPGSHIELVENRGRDILPFVRMLNAIHSLEYTAVCKIHSKRSIYRNDGDNIRNEILDSLIGSKDQVQDILCRFRNDSRLGMIAPKKYLIFHNEHNMTFDKEVVRKIANQIKIDFEYDLFPAGSMFWFSIKSLVPLLKLDDTFFEAESGLADGTCAHAVERLFCQIVKSGNYTVEGC</sequence>